<dbReference type="Proteomes" id="UP000231693">
    <property type="component" value="Unassembled WGS sequence"/>
</dbReference>
<evidence type="ECO:0000313" key="1">
    <source>
        <dbReference type="EMBL" id="PJJ74109.1"/>
    </source>
</evidence>
<dbReference type="InterPro" id="IPR021555">
    <property type="entry name" value="DUF3000"/>
</dbReference>
<evidence type="ECO:0008006" key="3">
    <source>
        <dbReference type="Google" id="ProtNLM"/>
    </source>
</evidence>
<gene>
    <name evidence="1" type="ORF">CLV28_1598</name>
</gene>
<dbReference type="Pfam" id="PF11452">
    <property type="entry name" value="DUF3000"/>
    <property type="match status" value="1"/>
</dbReference>
<dbReference type="OrthoDB" id="3210980at2"/>
<comment type="caution">
    <text evidence="1">The sequence shown here is derived from an EMBL/GenBank/DDBJ whole genome shotgun (WGS) entry which is preliminary data.</text>
</comment>
<protein>
    <recommendedName>
        <fullName evidence="3">DUF3000 family protein</fullName>
    </recommendedName>
</protein>
<dbReference type="EMBL" id="PGFE01000002">
    <property type="protein sequence ID" value="PJJ74109.1"/>
    <property type="molecule type" value="Genomic_DNA"/>
</dbReference>
<reference evidence="1 2" key="1">
    <citation type="submission" date="2017-11" db="EMBL/GenBank/DDBJ databases">
        <title>Genomic Encyclopedia of Archaeal and Bacterial Type Strains, Phase II (KMG-II): From Individual Species to Whole Genera.</title>
        <authorList>
            <person name="Goeker M."/>
        </authorList>
    </citation>
    <scope>NUCLEOTIDE SEQUENCE [LARGE SCALE GENOMIC DNA]</scope>
    <source>
        <strain evidence="1 2">DSM 25478</strain>
    </source>
</reference>
<keyword evidence="2" id="KW-1185">Reference proteome</keyword>
<organism evidence="1 2">
    <name type="scientific">Sediminihabitans luteus</name>
    <dbReference type="NCBI Taxonomy" id="1138585"/>
    <lineage>
        <taxon>Bacteria</taxon>
        <taxon>Bacillati</taxon>
        <taxon>Actinomycetota</taxon>
        <taxon>Actinomycetes</taxon>
        <taxon>Micrococcales</taxon>
        <taxon>Cellulomonadaceae</taxon>
        <taxon>Sediminihabitans</taxon>
    </lineage>
</organism>
<sequence>MTTPGRADVPGAFRDALRAIGSTRLRPEVVLREIPAPRRIAPFAVALEASVHRGGHDADDEVASGRFIVLHDPAGQEAWDGTFRVVTLVRTVMEPDMAADPLLAEVAWTWLEDALDGVDAHATGGTITRVVSESFGALAGRDADVELEARTSWTPGSPDLGPHLSAWATFLCAAAGLPPLPDGVSAFRPRRETMGS</sequence>
<accession>A0A2M9CQE0</accession>
<proteinExistence type="predicted"/>
<dbReference type="RefSeq" id="WP_100423088.1">
    <property type="nucleotide sequence ID" value="NZ_BOOX01000002.1"/>
</dbReference>
<dbReference type="AlphaFoldDB" id="A0A2M9CQE0"/>
<evidence type="ECO:0000313" key="2">
    <source>
        <dbReference type="Proteomes" id="UP000231693"/>
    </source>
</evidence>
<name>A0A2M9CQE0_9CELL</name>